<dbReference type="Proteomes" id="UP000660708">
    <property type="component" value="Unassembled WGS sequence"/>
</dbReference>
<dbReference type="PANTHER" id="PTHR12154">
    <property type="entry name" value="GLYCOSYL TRANSFERASE-RELATED"/>
    <property type="match status" value="1"/>
</dbReference>
<dbReference type="EMBL" id="AQHF01000026">
    <property type="protein sequence ID" value="MBE0347293.1"/>
    <property type="molecule type" value="Genomic_DNA"/>
</dbReference>
<dbReference type="AlphaFoldDB" id="A0A8I0MXS9"/>
<dbReference type="GO" id="GO:0006488">
    <property type="term" value="P:dolichol-linked oligosaccharide biosynthetic process"/>
    <property type="evidence" value="ECO:0007669"/>
    <property type="project" value="InterPro"/>
</dbReference>
<dbReference type="Pfam" id="PF08660">
    <property type="entry name" value="Alg14"/>
    <property type="match status" value="1"/>
</dbReference>
<keyword evidence="4" id="KW-1133">Transmembrane helix</keyword>
<organism evidence="6 7">
    <name type="scientific">Pseudoalteromonas peptidolytica F12-50-A1</name>
    <dbReference type="NCBI Taxonomy" id="1315280"/>
    <lineage>
        <taxon>Bacteria</taxon>
        <taxon>Pseudomonadati</taxon>
        <taxon>Pseudomonadota</taxon>
        <taxon>Gammaproteobacteria</taxon>
        <taxon>Alteromonadales</taxon>
        <taxon>Pseudoalteromonadaceae</taxon>
        <taxon>Pseudoalteromonas</taxon>
    </lineage>
</organism>
<name>A0A8I0MXS9_9GAMM</name>
<dbReference type="InterPro" id="IPR013969">
    <property type="entry name" value="Oligosacch_biosynth_Alg14"/>
</dbReference>
<keyword evidence="2" id="KW-0812">Transmembrane</keyword>
<keyword evidence="3" id="KW-0256">Endoplasmic reticulum</keyword>
<dbReference type="NCBIfam" id="NF041549">
    <property type="entry name" value="PssD"/>
    <property type="match status" value="1"/>
</dbReference>
<dbReference type="GO" id="GO:0004577">
    <property type="term" value="F:N-acetylglucosaminyldiphosphodolichol N-acetylglucosaminyltransferase activity"/>
    <property type="evidence" value="ECO:0007669"/>
    <property type="project" value="TreeGrafter"/>
</dbReference>
<comment type="subcellular location">
    <subcellularLocation>
        <location evidence="1">Endoplasmic reticulum membrane</location>
        <topology evidence="1">Single-pass membrane protein</topology>
    </subcellularLocation>
</comment>
<dbReference type="RefSeq" id="WP_147389401.1">
    <property type="nucleotide sequence ID" value="NZ_AQHF01000026.1"/>
</dbReference>
<dbReference type="Gene3D" id="3.40.50.2000">
    <property type="entry name" value="Glycogen Phosphorylase B"/>
    <property type="match status" value="1"/>
</dbReference>
<gene>
    <name evidence="6" type="ORF">PPEP_a1711</name>
</gene>
<comment type="caution">
    <text evidence="6">The sequence shown here is derived from an EMBL/GenBank/DDBJ whole genome shotgun (WGS) entry which is preliminary data.</text>
</comment>
<evidence type="ECO:0000256" key="3">
    <source>
        <dbReference type="ARBA" id="ARBA00022824"/>
    </source>
</evidence>
<evidence type="ECO:0000313" key="7">
    <source>
        <dbReference type="Proteomes" id="UP000660708"/>
    </source>
</evidence>
<evidence type="ECO:0008006" key="8">
    <source>
        <dbReference type="Google" id="ProtNLM"/>
    </source>
</evidence>
<reference evidence="6 7" key="1">
    <citation type="submission" date="2015-06" db="EMBL/GenBank/DDBJ databases">
        <title>Genome sequence of Pseudoalteromonas peptidolytica.</title>
        <authorList>
            <person name="Xie B.-B."/>
            <person name="Rong J.-C."/>
            <person name="Qin Q.-L."/>
            <person name="Zhang Y.-Z."/>
        </authorList>
    </citation>
    <scope>NUCLEOTIDE SEQUENCE [LARGE SCALE GENOMIC DNA]</scope>
    <source>
        <strain evidence="6 7">F12-50-A1</strain>
    </source>
</reference>
<evidence type="ECO:0000313" key="6">
    <source>
        <dbReference type="EMBL" id="MBE0347293.1"/>
    </source>
</evidence>
<evidence type="ECO:0000256" key="2">
    <source>
        <dbReference type="ARBA" id="ARBA00022692"/>
    </source>
</evidence>
<protein>
    <recommendedName>
        <fullName evidence="8">Polysaccharide biosynthesis protein</fullName>
    </recommendedName>
</protein>
<evidence type="ECO:0000256" key="1">
    <source>
        <dbReference type="ARBA" id="ARBA00004389"/>
    </source>
</evidence>
<evidence type="ECO:0000256" key="5">
    <source>
        <dbReference type="ARBA" id="ARBA00023136"/>
    </source>
</evidence>
<proteinExistence type="predicted"/>
<keyword evidence="5" id="KW-0472">Membrane</keyword>
<sequence length="158" mass="17973">MSKQKVVILAYGEGGHKKEMSLLFQHLIDSNLTFISLGPSALHQGVEHYTLGDVRHKQNRIKSISMAMYGAMKAIVTTLKVCRQYRVSGIISTGPGIAILPSLLLRLQGKKVVFIETFCRFYTRSFTGKLMSKLSNEFWVQNKEQLRLYKNARYCGRL</sequence>
<evidence type="ECO:0000256" key="4">
    <source>
        <dbReference type="ARBA" id="ARBA00022989"/>
    </source>
</evidence>
<accession>A0A8I0MXS9</accession>
<keyword evidence="7" id="KW-1185">Reference proteome</keyword>
<dbReference type="PANTHER" id="PTHR12154:SF4">
    <property type="entry name" value="UDP-N-ACETYLGLUCOSAMINE TRANSFERASE SUBUNIT ALG14 HOMOLOG"/>
    <property type="match status" value="1"/>
</dbReference>